<feature type="region of interest" description="Disordered" evidence="3">
    <location>
        <begin position="1125"/>
        <end position="1157"/>
    </location>
</feature>
<feature type="compositionally biased region" description="Polar residues" evidence="3">
    <location>
        <begin position="767"/>
        <end position="793"/>
    </location>
</feature>
<feature type="compositionally biased region" description="Low complexity" evidence="3">
    <location>
        <begin position="744"/>
        <end position="762"/>
    </location>
</feature>
<reference evidence="4" key="1">
    <citation type="journal article" date="2023" name="PhytoFront">
        <title>Draft Genome Resources of Seven Strains of Tilletia horrida, Causal Agent of Kernel Smut of Rice.</title>
        <authorList>
            <person name="Khanal S."/>
            <person name="Antony Babu S."/>
            <person name="Zhou X.G."/>
        </authorList>
    </citation>
    <scope>NUCLEOTIDE SEQUENCE</scope>
    <source>
        <strain evidence="4">TX6</strain>
    </source>
</reference>
<name>A0AAN6JTZ5_9BASI</name>
<feature type="compositionally biased region" description="Gly residues" evidence="3">
    <location>
        <begin position="924"/>
        <end position="938"/>
    </location>
</feature>
<feature type="compositionally biased region" description="Polar residues" evidence="3">
    <location>
        <begin position="473"/>
        <end position="489"/>
    </location>
</feature>
<feature type="compositionally biased region" description="Low complexity" evidence="3">
    <location>
        <begin position="1065"/>
        <end position="1076"/>
    </location>
</feature>
<comment type="caution">
    <text evidence="4">The sequence shown here is derived from an EMBL/GenBank/DDBJ whole genome shotgun (WGS) entry which is preliminary data.</text>
</comment>
<dbReference type="Gene3D" id="3.80.10.10">
    <property type="entry name" value="Ribonuclease Inhibitor"/>
    <property type="match status" value="1"/>
</dbReference>
<feature type="compositionally biased region" description="Polar residues" evidence="3">
    <location>
        <begin position="178"/>
        <end position="187"/>
    </location>
</feature>
<keyword evidence="1" id="KW-0433">Leucine-rich repeat</keyword>
<protein>
    <submittedName>
        <fullName evidence="4">RAM signaling network component</fullName>
    </submittedName>
</protein>
<gene>
    <name evidence="4" type="primary">SOG2</name>
    <name evidence="4" type="ORF">OC846_000916</name>
</gene>
<dbReference type="EMBL" id="JAPDMZ010000011">
    <property type="protein sequence ID" value="KAK0556728.1"/>
    <property type="molecule type" value="Genomic_DNA"/>
</dbReference>
<dbReference type="InterPro" id="IPR050216">
    <property type="entry name" value="LRR_domain-containing"/>
</dbReference>
<feature type="region of interest" description="Disordered" evidence="3">
    <location>
        <begin position="1052"/>
        <end position="1090"/>
    </location>
</feature>
<feature type="compositionally biased region" description="Basic and acidic residues" evidence="3">
    <location>
        <begin position="338"/>
        <end position="361"/>
    </location>
</feature>
<feature type="compositionally biased region" description="Low complexity" evidence="3">
    <location>
        <begin position="30"/>
        <end position="47"/>
    </location>
</feature>
<organism evidence="4 5">
    <name type="scientific">Tilletia horrida</name>
    <dbReference type="NCBI Taxonomy" id="155126"/>
    <lineage>
        <taxon>Eukaryota</taxon>
        <taxon>Fungi</taxon>
        <taxon>Dikarya</taxon>
        <taxon>Basidiomycota</taxon>
        <taxon>Ustilaginomycotina</taxon>
        <taxon>Exobasidiomycetes</taxon>
        <taxon>Tilletiales</taxon>
        <taxon>Tilletiaceae</taxon>
        <taxon>Tilletia</taxon>
    </lineage>
</organism>
<dbReference type="InterPro" id="IPR001611">
    <property type="entry name" value="Leu-rich_rpt"/>
</dbReference>
<feature type="compositionally biased region" description="Low complexity" evidence="3">
    <location>
        <begin position="905"/>
        <end position="923"/>
    </location>
</feature>
<evidence type="ECO:0000256" key="3">
    <source>
        <dbReference type="SAM" id="MobiDB-lite"/>
    </source>
</evidence>
<dbReference type="InterPro" id="IPR003591">
    <property type="entry name" value="Leu-rich_rpt_typical-subtyp"/>
</dbReference>
<evidence type="ECO:0000256" key="2">
    <source>
        <dbReference type="ARBA" id="ARBA00022737"/>
    </source>
</evidence>
<feature type="compositionally biased region" description="Polar residues" evidence="3">
    <location>
        <begin position="71"/>
        <end position="88"/>
    </location>
</feature>
<feature type="region of interest" description="Disordered" evidence="3">
    <location>
        <begin position="24"/>
        <end position="132"/>
    </location>
</feature>
<dbReference type="InterPro" id="IPR032675">
    <property type="entry name" value="LRR_dom_sf"/>
</dbReference>
<dbReference type="SUPFAM" id="SSF52075">
    <property type="entry name" value="Outer arm dynein light chain 1"/>
    <property type="match status" value="1"/>
</dbReference>
<feature type="compositionally biased region" description="Low complexity" evidence="3">
    <location>
        <begin position="1142"/>
        <end position="1156"/>
    </location>
</feature>
<evidence type="ECO:0000313" key="4">
    <source>
        <dbReference type="EMBL" id="KAK0556728.1"/>
    </source>
</evidence>
<dbReference type="SMART" id="SM00369">
    <property type="entry name" value="LRR_TYP"/>
    <property type="match status" value="3"/>
</dbReference>
<accession>A0AAN6JTZ5</accession>
<feature type="region of interest" description="Disordered" evidence="3">
    <location>
        <begin position="144"/>
        <end position="199"/>
    </location>
</feature>
<feature type="compositionally biased region" description="Low complexity" evidence="3">
    <location>
        <begin position="107"/>
        <end position="132"/>
    </location>
</feature>
<feature type="region of interest" description="Disordered" evidence="3">
    <location>
        <begin position="1013"/>
        <end position="1038"/>
    </location>
</feature>
<dbReference type="Proteomes" id="UP001176517">
    <property type="component" value="Unassembled WGS sequence"/>
</dbReference>
<feature type="region of interest" description="Disordered" evidence="3">
    <location>
        <begin position="744"/>
        <end position="793"/>
    </location>
</feature>
<evidence type="ECO:0000256" key="1">
    <source>
        <dbReference type="ARBA" id="ARBA00022614"/>
    </source>
</evidence>
<feature type="region of interest" description="Disordered" evidence="3">
    <location>
        <begin position="888"/>
        <end position="951"/>
    </location>
</feature>
<feature type="compositionally biased region" description="Low complexity" evidence="3">
    <location>
        <begin position="1028"/>
        <end position="1038"/>
    </location>
</feature>
<dbReference type="InterPro" id="IPR019487">
    <property type="entry name" value="RAM_signalling_pathway_SOG2"/>
</dbReference>
<keyword evidence="2" id="KW-0677">Repeat</keyword>
<feature type="region of interest" description="Disordered" evidence="3">
    <location>
        <begin position="337"/>
        <end position="361"/>
    </location>
</feature>
<dbReference type="PANTHER" id="PTHR48051:SF46">
    <property type="entry name" value="LEUCINE RICH REPEAT-CONTAINING DOMAIN PROTEIN"/>
    <property type="match status" value="1"/>
</dbReference>
<dbReference type="GO" id="GO:0005737">
    <property type="term" value="C:cytoplasm"/>
    <property type="evidence" value="ECO:0007669"/>
    <property type="project" value="TreeGrafter"/>
</dbReference>
<evidence type="ECO:0000313" key="5">
    <source>
        <dbReference type="Proteomes" id="UP001176517"/>
    </source>
</evidence>
<proteinExistence type="predicted"/>
<dbReference type="PANTHER" id="PTHR48051">
    <property type="match status" value="1"/>
</dbReference>
<sequence length="1283" mass="136765">MAVQTVQDGFYYRSYDPNAIHERAHSHSLSQRQGAAQHQQHQPSQQAVDRPPLEPQSQKSIPLSEPDTSEGVLQTPVTPTTSFGQTFASPALITPQQEPVPDRTHGRQQLSQPSSSSRTRSTSSNAPPPTEQELLRLVNELRERATRSQQRQEGMNDFRFPPTAGQSASSAKRAGTSPERSTSSQRPGSAGGSEVESLDLSSRRITVLPDVVIERIRDDVVRLALASNRLTTLPQSFAAMGRLRYLNIRTNALTEFPKMLCELPSLEILDVGRNKIKYLPTEPGTLINLKILAVGGNRLKRLPLWIGNMPNLRIAKVIPNPLEWPPADILAPAYAMDKQQEKVKDPETTAEERDRIRKNDDRTNSAWVIHLQAYLVAQMQNGATDEPQSNGIRRGSEPDTAPEAVAVAVAPAPSTSPTRLRRIPTKESLLGFSGNEADKSVEASHPTGLPGAKSISNTSRRLRRVPTKESLLAYSTTEADNETTPQAQFSSVPDPPVASPATATTPHRILRRVPTTEFQRTRSGLDSDDAGNRHAAVLAPAANIPGLPKVDTERNNYFRRVSMLPTSTIDKTVPQAILHVVDALRGVLYALSQIHTALKQYITFAVVPATTASGISSAEGRVSAPFYRVLDIAGASMAQFIDSLDRFDNMCRRGTPPTSVIRDVFVACKDCVQIFGKVTGVLQLQLRALLNTADPRYTRTLLLMLHGSIAEVSNSYRTMAPQIEAVMPYLAGLPVADSSTSFSTNSHGHLSSSSPISSMNGSKVSRMLSSNGGHNTTASTFSTPSLPSIAEQTSPGKIRPLISASRLARNRHAGNFSARDVETGSLIAPAPMGAATGNGNGVPVPGSMEQLIYEEKQKLEAAVNGEEEYGAPPLPPLPLSEISVHLKHHNKNRSRSGSNTGSENGQLLSASSSTGSGGQFDSIGSGGGGGLVSGGGFRRQGPPSSLGALPGASSYQDEIVAGYPRSPGGRPIMLASGSGFGPRRGEGVGGHGFISHEPSSSFEGRRGGYFDHAYSRSMPSRPVRRGRTGSTASIGSAGANSANGMAWGAMGAPPLPHPQTRPYTAGGNPPANPANGSLTPRIAGSASGRKRAPIADDHLLMLTDQLTATAATTWTSLKTYLEGAAQQEEHREAANSQNQAQGDTSTGSAGANGSSSMLSRRMQDLNGQLTGATALTHQLRSTLDTIRAALDVEGHEAGGGGAGAGLDSGMSTVTSTNVIRQPAADIKKLWEDGNVLVRTVVQISVFVKGITSEHDFPREMLRSMGDLTSICSQVMVHMQFLQH</sequence>
<keyword evidence="5" id="KW-1185">Reference proteome</keyword>
<feature type="compositionally biased region" description="Polar residues" evidence="3">
    <location>
        <begin position="895"/>
        <end position="904"/>
    </location>
</feature>
<dbReference type="Pfam" id="PF13855">
    <property type="entry name" value="LRR_8"/>
    <property type="match status" value="1"/>
</dbReference>
<feature type="region of interest" description="Disordered" evidence="3">
    <location>
        <begin position="410"/>
        <end position="531"/>
    </location>
</feature>
<dbReference type="Pfam" id="PF10428">
    <property type="entry name" value="SOG2"/>
    <property type="match status" value="2"/>
</dbReference>